<dbReference type="Pfam" id="PF01300">
    <property type="entry name" value="Sua5_yciO_yrdC"/>
    <property type="match status" value="1"/>
</dbReference>
<evidence type="ECO:0000259" key="1">
    <source>
        <dbReference type="PROSITE" id="PS51163"/>
    </source>
</evidence>
<comment type="caution">
    <text evidence="2">The sequence shown here is derived from an EMBL/GenBank/DDBJ whole genome shotgun (WGS) entry which is preliminary data.</text>
</comment>
<evidence type="ECO:0000313" key="2">
    <source>
        <dbReference type="EMBL" id="RIV25504.1"/>
    </source>
</evidence>
<proteinExistence type="predicted"/>
<gene>
    <name evidence="2" type="ORF">DYU11_09410</name>
</gene>
<dbReference type="PROSITE" id="PS51163">
    <property type="entry name" value="YRDC"/>
    <property type="match status" value="1"/>
</dbReference>
<name>A0A418MFD1_9BACT</name>
<feature type="domain" description="YrdC-like" evidence="1">
    <location>
        <begin position="2"/>
        <end position="176"/>
    </location>
</feature>
<dbReference type="AlphaFoldDB" id="A0A418MFD1"/>
<dbReference type="Gene3D" id="3.90.870.10">
    <property type="entry name" value="DHBP synthase"/>
    <property type="match status" value="1"/>
</dbReference>
<dbReference type="GO" id="GO:0003725">
    <property type="term" value="F:double-stranded RNA binding"/>
    <property type="evidence" value="ECO:0007669"/>
    <property type="project" value="InterPro"/>
</dbReference>
<dbReference type="RefSeq" id="WP_119667385.1">
    <property type="nucleotide sequence ID" value="NZ_QXED01000002.1"/>
</dbReference>
<reference evidence="2 3" key="1">
    <citation type="submission" date="2018-08" db="EMBL/GenBank/DDBJ databases">
        <title>Fibrisoma montanum sp. nov., isolated from Danxia mountain soil.</title>
        <authorList>
            <person name="Huang Y."/>
        </authorList>
    </citation>
    <scope>NUCLEOTIDE SEQUENCE [LARGE SCALE GENOMIC DNA]</scope>
    <source>
        <strain evidence="2 3">HYT19</strain>
    </source>
</reference>
<dbReference type="Proteomes" id="UP000283523">
    <property type="component" value="Unassembled WGS sequence"/>
</dbReference>
<protein>
    <recommendedName>
        <fullName evidence="1">YrdC-like domain-containing protein</fullName>
    </recommendedName>
</protein>
<sequence length="176" mass="18881">MAANTRDTAYQLRQGQLVALADETGWSIAADPVNDGAVRQLLTVAATAPAGSRPTVLIPNTDMLGLYVARVPDIAFDLVEFAENPLTVVYQQGKNLSPVLLDQQPEVAVRRSLNADVQRLLGSLGRGLLIIPFEAQALPLVAEGLVVSRFGTPPATLSRPRIMRLGVGGELEFLRK</sequence>
<accession>A0A418MFD1</accession>
<dbReference type="EMBL" id="QXED01000002">
    <property type="protein sequence ID" value="RIV25504.1"/>
    <property type="molecule type" value="Genomic_DNA"/>
</dbReference>
<evidence type="ECO:0000313" key="3">
    <source>
        <dbReference type="Proteomes" id="UP000283523"/>
    </source>
</evidence>
<dbReference type="InterPro" id="IPR017945">
    <property type="entry name" value="DHBP_synth_RibB-like_a/b_dom"/>
</dbReference>
<organism evidence="2 3">
    <name type="scientific">Fibrisoma montanum</name>
    <dbReference type="NCBI Taxonomy" id="2305895"/>
    <lineage>
        <taxon>Bacteria</taxon>
        <taxon>Pseudomonadati</taxon>
        <taxon>Bacteroidota</taxon>
        <taxon>Cytophagia</taxon>
        <taxon>Cytophagales</taxon>
        <taxon>Spirosomataceae</taxon>
        <taxon>Fibrisoma</taxon>
    </lineage>
</organism>
<dbReference type="OrthoDB" id="9814580at2"/>
<keyword evidence="3" id="KW-1185">Reference proteome</keyword>
<dbReference type="SUPFAM" id="SSF55821">
    <property type="entry name" value="YrdC/RibB"/>
    <property type="match status" value="1"/>
</dbReference>
<dbReference type="InterPro" id="IPR006070">
    <property type="entry name" value="Sua5-like_dom"/>
</dbReference>